<dbReference type="EMBL" id="UFVR01000004">
    <property type="protein sequence ID" value="SUX46878.1"/>
    <property type="molecule type" value="Genomic_DNA"/>
</dbReference>
<dbReference type="PRINTS" id="PR00834">
    <property type="entry name" value="PROTEASES2C"/>
</dbReference>
<evidence type="ECO:0000313" key="6">
    <source>
        <dbReference type="Proteomes" id="UP000254282"/>
    </source>
</evidence>
<dbReference type="PANTHER" id="PTHR22939">
    <property type="entry name" value="SERINE PROTEASE FAMILY S1C HTRA-RELATED"/>
    <property type="match status" value="1"/>
</dbReference>
<evidence type="ECO:0000313" key="5">
    <source>
        <dbReference type="EMBL" id="SUX46878.1"/>
    </source>
</evidence>
<dbReference type="GO" id="GO:0006508">
    <property type="term" value="P:proteolysis"/>
    <property type="evidence" value="ECO:0007669"/>
    <property type="project" value="UniProtKB-KW"/>
</dbReference>
<dbReference type="STRING" id="254.SAMN05421682_101147"/>
<comment type="similarity">
    <text evidence="1">Belongs to the peptidase S1C family.</text>
</comment>
<evidence type="ECO:0000256" key="3">
    <source>
        <dbReference type="ARBA" id="ARBA00022801"/>
    </source>
</evidence>
<dbReference type="EC" id="3.4.21.107" evidence="5"/>
<feature type="domain" description="PDZ" evidence="4">
    <location>
        <begin position="123"/>
        <end position="213"/>
    </location>
</feature>
<name>A0A381FKC8_9FLAO</name>
<dbReference type="SUPFAM" id="SSF50156">
    <property type="entry name" value="PDZ domain-like"/>
    <property type="match status" value="2"/>
</dbReference>
<dbReference type="InterPro" id="IPR036034">
    <property type="entry name" value="PDZ_sf"/>
</dbReference>
<keyword evidence="2 5" id="KW-0645">Protease</keyword>
<dbReference type="Gene3D" id="2.30.42.10">
    <property type="match status" value="2"/>
</dbReference>
<dbReference type="Pfam" id="PF13180">
    <property type="entry name" value="PDZ_2"/>
    <property type="match status" value="1"/>
</dbReference>
<dbReference type="PANTHER" id="PTHR22939:SF129">
    <property type="entry name" value="SERINE PROTEASE HTRA2, MITOCHONDRIAL"/>
    <property type="match status" value="1"/>
</dbReference>
<keyword evidence="3 5" id="KW-0378">Hydrolase</keyword>
<proteinExistence type="inferred from homology"/>
<accession>A0A381FKC8</accession>
<sequence>MPYLNFANSDNIEVGQWVLAVGNPLGLNSTVTAGIISAKGRGIGILSGQGKATNPIESFIQTDAAINPGNSGGALVNVNGDLIGINSAISSTNGYYQGYGFAVPANLARKIIEDIKKFGIVQRGFLGVNSLDLSNDQQVAFYNQEKKTNIKTGSGVYIIGLPDNSGAQDAGMKIGDIITKIDGVNITDFADLSVAIGSKRPGDKVQVTYTRNGKETTSTVTLRDQKGGTSARTKADLSVTEKIGAEFQSLDDRTKAYYGLSSGVVAKNVVEGSEIAKAGIVDGYIITEINGKPVNSQKDVENLLNKFTGTGQIKYMDDYGRGYQRGFKMP</sequence>
<dbReference type="InterPro" id="IPR001940">
    <property type="entry name" value="Peptidase_S1C"/>
</dbReference>
<dbReference type="Gene3D" id="2.40.10.120">
    <property type="match status" value="1"/>
</dbReference>
<dbReference type="InterPro" id="IPR001478">
    <property type="entry name" value="PDZ"/>
</dbReference>
<evidence type="ECO:0000256" key="1">
    <source>
        <dbReference type="ARBA" id="ARBA00010541"/>
    </source>
</evidence>
<dbReference type="Pfam" id="PF13365">
    <property type="entry name" value="Trypsin_2"/>
    <property type="match status" value="1"/>
</dbReference>
<evidence type="ECO:0000256" key="2">
    <source>
        <dbReference type="ARBA" id="ARBA00022670"/>
    </source>
</evidence>
<protein>
    <submittedName>
        <fullName evidence="5">Periplasmic pH-dependent serine endoprotease DegQ</fullName>
        <ecNumber evidence="5">3.4.21.107</ecNumber>
    </submittedName>
</protein>
<evidence type="ECO:0000259" key="4">
    <source>
        <dbReference type="PROSITE" id="PS50106"/>
    </source>
</evidence>
<organism evidence="5 6">
    <name type="scientific">Chryseobacterium indoltheticum</name>
    <dbReference type="NCBI Taxonomy" id="254"/>
    <lineage>
        <taxon>Bacteria</taxon>
        <taxon>Pseudomonadati</taxon>
        <taxon>Bacteroidota</taxon>
        <taxon>Flavobacteriia</taxon>
        <taxon>Flavobacteriales</taxon>
        <taxon>Weeksellaceae</taxon>
        <taxon>Chryseobacterium group</taxon>
        <taxon>Chryseobacterium</taxon>
    </lineage>
</organism>
<dbReference type="SUPFAM" id="SSF50494">
    <property type="entry name" value="Trypsin-like serine proteases"/>
    <property type="match status" value="1"/>
</dbReference>
<gene>
    <name evidence="5" type="primary">degQ</name>
    <name evidence="5" type="ORF">NCTC13532_02434</name>
</gene>
<reference evidence="5 6" key="1">
    <citation type="submission" date="2018-06" db="EMBL/GenBank/DDBJ databases">
        <authorList>
            <consortium name="Pathogen Informatics"/>
            <person name="Doyle S."/>
        </authorList>
    </citation>
    <scope>NUCLEOTIDE SEQUENCE [LARGE SCALE GENOMIC DNA]</scope>
    <source>
        <strain evidence="5 6">NCTC13532</strain>
    </source>
</reference>
<dbReference type="SMART" id="SM00228">
    <property type="entry name" value="PDZ"/>
    <property type="match status" value="2"/>
</dbReference>
<dbReference type="Proteomes" id="UP000254282">
    <property type="component" value="Unassembled WGS sequence"/>
</dbReference>
<dbReference type="AlphaFoldDB" id="A0A381FKC8"/>
<dbReference type="InterPro" id="IPR009003">
    <property type="entry name" value="Peptidase_S1_PA"/>
</dbReference>
<dbReference type="GO" id="GO:0004252">
    <property type="term" value="F:serine-type endopeptidase activity"/>
    <property type="evidence" value="ECO:0007669"/>
    <property type="project" value="InterPro"/>
</dbReference>
<dbReference type="PROSITE" id="PS50106">
    <property type="entry name" value="PDZ"/>
    <property type="match status" value="1"/>
</dbReference>